<dbReference type="FunFam" id="3.90.226.10:FF:000046">
    <property type="entry name" value="Geranyl-CoA carboxylase beta subunit"/>
    <property type="match status" value="1"/>
</dbReference>
<dbReference type="Gene3D" id="3.90.226.10">
    <property type="entry name" value="2-enoyl-CoA Hydratase, Chain A, domain 1"/>
    <property type="match status" value="2"/>
</dbReference>
<name>A0A7S0ATG2_9STRA</name>
<evidence type="ECO:0000256" key="6">
    <source>
        <dbReference type="ARBA" id="ARBA00052347"/>
    </source>
</evidence>
<dbReference type="GO" id="GO:1905202">
    <property type="term" value="C:methylcrotonoyl-CoA carboxylase complex"/>
    <property type="evidence" value="ECO:0007669"/>
    <property type="project" value="TreeGrafter"/>
</dbReference>
<dbReference type="InterPro" id="IPR034733">
    <property type="entry name" value="AcCoA_carboxyl_beta"/>
</dbReference>
<dbReference type="Pfam" id="PF01039">
    <property type="entry name" value="Carboxyl_trans"/>
    <property type="match status" value="1"/>
</dbReference>
<comment type="pathway">
    <text evidence="2">Amino-acid degradation; L-leucine degradation; (S)-3-hydroxy-3-methylglutaryl-CoA from 3-isovaleryl-CoA: step 2/3.</text>
</comment>
<evidence type="ECO:0000259" key="8">
    <source>
        <dbReference type="PROSITE" id="PS50989"/>
    </source>
</evidence>
<proteinExistence type="inferred from homology"/>
<dbReference type="PANTHER" id="PTHR22855">
    <property type="entry name" value="ACETYL, PROPIONYL, PYRUVATE, AND GLUTACONYL CARBOXYLASE-RELATED"/>
    <property type="match status" value="1"/>
</dbReference>
<dbReference type="EC" id="6.4.1.4" evidence="3"/>
<dbReference type="GO" id="GO:0004485">
    <property type="term" value="F:methylcrotonoyl-CoA carboxylase activity"/>
    <property type="evidence" value="ECO:0007669"/>
    <property type="project" value="UniProtKB-EC"/>
</dbReference>
<dbReference type="PANTHER" id="PTHR22855:SF13">
    <property type="entry name" value="METHYLCROTONOYL-COA CARBOXYLASE BETA CHAIN, MITOCHONDRIAL"/>
    <property type="match status" value="1"/>
</dbReference>
<dbReference type="GO" id="GO:0006552">
    <property type="term" value="P:L-leucine catabolic process"/>
    <property type="evidence" value="ECO:0007669"/>
    <property type="project" value="UniProtKB-UniPathway"/>
</dbReference>
<dbReference type="UniPathway" id="UPA00363">
    <property type="reaction ID" value="UER00861"/>
</dbReference>
<comment type="similarity">
    <text evidence="1">Belongs to the AccD/PCCB family.</text>
</comment>
<dbReference type="EMBL" id="HBEJ01012809">
    <property type="protein sequence ID" value="CAD8373540.1"/>
    <property type="molecule type" value="Transcribed_RNA"/>
</dbReference>
<dbReference type="InterPro" id="IPR029045">
    <property type="entry name" value="ClpP/crotonase-like_dom_sf"/>
</dbReference>
<feature type="domain" description="CoA carboxyltransferase C-terminal" evidence="8">
    <location>
        <begin position="383"/>
        <end position="630"/>
    </location>
</feature>
<dbReference type="PROSITE" id="PS50989">
    <property type="entry name" value="COA_CT_CTER"/>
    <property type="match status" value="1"/>
</dbReference>
<gene>
    <name evidence="9" type="ORF">MPOL1434_LOCUS7511</name>
</gene>
<dbReference type="AlphaFoldDB" id="A0A7S0ATG2"/>
<reference evidence="9" key="1">
    <citation type="submission" date="2021-01" db="EMBL/GenBank/DDBJ databases">
        <authorList>
            <person name="Corre E."/>
            <person name="Pelletier E."/>
            <person name="Niang G."/>
            <person name="Scheremetjew M."/>
            <person name="Finn R."/>
            <person name="Kale V."/>
            <person name="Holt S."/>
            <person name="Cochrane G."/>
            <person name="Meng A."/>
            <person name="Brown T."/>
            <person name="Cohen L."/>
        </authorList>
    </citation>
    <scope>NUCLEOTIDE SEQUENCE</scope>
    <source>
        <strain evidence="9">CCMP3303</strain>
    </source>
</reference>
<dbReference type="InterPro" id="IPR045190">
    <property type="entry name" value="MCCB/AccD1-like"/>
</dbReference>
<feature type="domain" description="CoA carboxyltransferase N-terminal" evidence="7">
    <location>
        <begin position="95"/>
        <end position="362"/>
    </location>
</feature>
<comment type="catalytic activity">
    <reaction evidence="6">
        <text>3-methylbut-2-enoyl-CoA + hydrogencarbonate + ATP = 3-methyl-(2E)-glutaconyl-CoA + ADP + phosphate + H(+)</text>
        <dbReference type="Rhea" id="RHEA:13589"/>
        <dbReference type="ChEBI" id="CHEBI:15378"/>
        <dbReference type="ChEBI" id="CHEBI:17544"/>
        <dbReference type="ChEBI" id="CHEBI:30616"/>
        <dbReference type="ChEBI" id="CHEBI:43474"/>
        <dbReference type="ChEBI" id="CHEBI:57344"/>
        <dbReference type="ChEBI" id="CHEBI:57346"/>
        <dbReference type="ChEBI" id="CHEBI:456216"/>
        <dbReference type="EC" id="6.4.1.4"/>
    </reaction>
</comment>
<sequence>MSACMSGSFLRLRAATASITSTVSNLQNKTSTCRISRSFSVIGTITPDQRLRLAVTSRNFSAVPNVDNIPHQTRAILDDAGSMGKEEFQASMEQNTILVNQLNDRLAQMRLGGGSKAVERHRSRNKMLPRERIDHLVDAGTPFLEMSALAGMYNYWDDGNGNDTGDEINVPSGGIVTGIGIVSGTPCMIVANDATTKGGTYFPVTVKKHLRAQEIALQNDLPCIYLVDSGGAFLPKQADVFPDRDHFGRIFYNQAQMSARNIPQIAVVLGSCTAGGAYVPAMSDETVMVRGNGTIFLGGPPLVQAATGEVVTAEELGGASVHCETSGVADHLAESEPDALRITRNIVANLNRKEAPGSAFSAEALKGIGSCWDEPFFDPSELGGILPVDAKKPFDVHRILARVLDGSRFAEFKQNYGKTIVAGFGEIYGQQCGIIANNGILFSESALKAAHFVELCCQRGVPILFLQNITGFMVGKKYEHEGIAKNGAKLVNAVATAKVPKITLILGGSFGAGNYGMCGRAYSPRFLYMWPGAKIGVMGGEQAAGVLATVQRNGIESRGDTWSQDEETKFRRPILEKYDRESSAYFSTARLWDDAIIDPADTRVVLGCSLAVARRVGCEPNETKHGVFRM</sequence>
<evidence type="ECO:0000256" key="3">
    <source>
        <dbReference type="ARBA" id="ARBA00026116"/>
    </source>
</evidence>
<protein>
    <recommendedName>
        <fullName evidence="3">methylcrotonoyl-CoA carboxylase</fullName>
        <ecNumber evidence="3">6.4.1.4</ecNumber>
    </recommendedName>
    <alternativeName>
        <fullName evidence="5">3-methylcrotonyl-CoA carboxylase 2</fullName>
    </alternativeName>
    <alternativeName>
        <fullName evidence="4">3-methylcrotonyl-CoA:carbon dioxide ligase subunit beta</fullName>
    </alternativeName>
</protein>
<dbReference type="InterPro" id="IPR011762">
    <property type="entry name" value="COA_CT_N"/>
</dbReference>
<evidence type="ECO:0000259" key="7">
    <source>
        <dbReference type="PROSITE" id="PS50980"/>
    </source>
</evidence>
<dbReference type="PROSITE" id="PS50980">
    <property type="entry name" value="COA_CT_NTER"/>
    <property type="match status" value="1"/>
</dbReference>
<evidence type="ECO:0000313" key="9">
    <source>
        <dbReference type="EMBL" id="CAD8373540.1"/>
    </source>
</evidence>
<dbReference type="InterPro" id="IPR011763">
    <property type="entry name" value="COA_CT_C"/>
</dbReference>
<accession>A0A7S0ATG2</accession>
<evidence type="ECO:0000256" key="1">
    <source>
        <dbReference type="ARBA" id="ARBA00006102"/>
    </source>
</evidence>
<evidence type="ECO:0000256" key="4">
    <source>
        <dbReference type="ARBA" id="ARBA00031237"/>
    </source>
</evidence>
<evidence type="ECO:0000256" key="5">
    <source>
        <dbReference type="ARBA" id="ARBA00031404"/>
    </source>
</evidence>
<dbReference type="SUPFAM" id="SSF52096">
    <property type="entry name" value="ClpP/crotonase"/>
    <property type="match status" value="2"/>
</dbReference>
<organism evidence="9">
    <name type="scientific">Minutocellus polymorphus</name>
    <dbReference type="NCBI Taxonomy" id="265543"/>
    <lineage>
        <taxon>Eukaryota</taxon>
        <taxon>Sar</taxon>
        <taxon>Stramenopiles</taxon>
        <taxon>Ochrophyta</taxon>
        <taxon>Bacillariophyta</taxon>
        <taxon>Mediophyceae</taxon>
        <taxon>Cymatosirophycidae</taxon>
        <taxon>Cymatosirales</taxon>
        <taxon>Cymatosiraceae</taxon>
        <taxon>Minutocellus</taxon>
    </lineage>
</organism>
<dbReference type="GO" id="GO:0005739">
    <property type="term" value="C:mitochondrion"/>
    <property type="evidence" value="ECO:0007669"/>
    <property type="project" value="TreeGrafter"/>
</dbReference>
<evidence type="ECO:0000256" key="2">
    <source>
        <dbReference type="ARBA" id="ARBA00025711"/>
    </source>
</evidence>
<dbReference type="FunFam" id="3.90.226.10:FF:000004">
    <property type="entry name" value="Methylcrotonoyl-CoA carboxylase beta chain"/>
    <property type="match status" value="1"/>
</dbReference>